<proteinExistence type="predicted"/>
<dbReference type="AlphaFoldDB" id="A0AAE1G2C3"/>
<evidence type="ECO:0000313" key="2">
    <source>
        <dbReference type="Proteomes" id="UP001286313"/>
    </source>
</evidence>
<keyword evidence="2" id="KW-1185">Reference proteome</keyword>
<gene>
    <name evidence="1" type="ORF">Pcinc_011699</name>
</gene>
<name>A0AAE1G2C3_PETCI</name>
<sequence length="69" mass="7923">MLLKEYYQQLTARPDSLRNLTSLPRPQKRPAPTPSCMDMPTYSVFSTHQYLALLWMCSVDVLGESCARD</sequence>
<dbReference type="Proteomes" id="UP001286313">
    <property type="component" value="Unassembled WGS sequence"/>
</dbReference>
<protein>
    <submittedName>
        <fullName evidence="1">Uncharacterized protein</fullName>
    </submittedName>
</protein>
<comment type="caution">
    <text evidence="1">The sequence shown here is derived from an EMBL/GenBank/DDBJ whole genome shotgun (WGS) entry which is preliminary data.</text>
</comment>
<accession>A0AAE1G2C3</accession>
<dbReference type="EMBL" id="JAWQEG010000924">
    <property type="protein sequence ID" value="KAK3884030.1"/>
    <property type="molecule type" value="Genomic_DNA"/>
</dbReference>
<reference evidence="1" key="1">
    <citation type="submission" date="2023-10" db="EMBL/GenBank/DDBJ databases">
        <title>Genome assemblies of two species of porcelain crab, Petrolisthes cinctipes and Petrolisthes manimaculis (Anomura: Porcellanidae).</title>
        <authorList>
            <person name="Angst P."/>
        </authorList>
    </citation>
    <scope>NUCLEOTIDE SEQUENCE</scope>
    <source>
        <strain evidence="1">PB745_01</strain>
        <tissue evidence="1">Gill</tissue>
    </source>
</reference>
<organism evidence="1 2">
    <name type="scientific">Petrolisthes cinctipes</name>
    <name type="common">Flat porcelain crab</name>
    <dbReference type="NCBI Taxonomy" id="88211"/>
    <lineage>
        <taxon>Eukaryota</taxon>
        <taxon>Metazoa</taxon>
        <taxon>Ecdysozoa</taxon>
        <taxon>Arthropoda</taxon>
        <taxon>Crustacea</taxon>
        <taxon>Multicrustacea</taxon>
        <taxon>Malacostraca</taxon>
        <taxon>Eumalacostraca</taxon>
        <taxon>Eucarida</taxon>
        <taxon>Decapoda</taxon>
        <taxon>Pleocyemata</taxon>
        <taxon>Anomura</taxon>
        <taxon>Galatheoidea</taxon>
        <taxon>Porcellanidae</taxon>
        <taxon>Petrolisthes</taxon>
    </lineage>
</organism>
<evidence type="ECO:0000313" key="1">
    <source>
        <dbReference type="EMBL" id="KAK3884030.1"/>
    </source>
</evidence>